<proteinExistence type="predicted"/>
<gene>
    <name evidence="2" type="ORF">FJY75_06920</name>
</gene>
<evidence type="ECO:0000313" key="3">
    <source>
        <dbReference type="Proteomes" id="UP000748308"/>
    </source>
</evidence>
<dbReference type="InterPro" id="IPR025159">
    <property type="entry name" value="AbiEi_N"/>
</dbReference>
<protein>
    <submittedName>
        <fullName evidence="2">Type IV toxin-antitoxin system AbiEi family antitoxin domain-containing protein</fullName>
    </submittedName>
</protein>
<accession>A0A937X8M8</accession>
<sequence length="201" mass="22420">MTQTARQRILRLARPRGFVTAAAVARAGVHTQELTRLVADGTLERVARGKYRLANAEISEHHGLVLAATAAPDGVTCLLSALVFHGIGTQLPAEVWLAIERGRRAPKVENLRLRIVRFSGSAFHEGIEVHEIERQRVRVYGVAKTIADLFKARNRVGLDVAVEALREAWRERRFTMADLDRAARACRVQRVMRPYVEGVIA</sequence>
<name>A0A937X8M8_UNCEI</name>
<dbReference type="AlphaFoldDB" id="A0A937X8M8"/>
<feature type="domain" description="AbiEi antitoxin N-terminal" evidence="1">
    <location>
        <begin position="7"/>
        <end position="54"/>
    </location>
</feature>
<dbReference type="Pfam" id="PF13338">
    <property type="entry name" value="AbiEi_4"/>
    <property type="match status" value="1"/>
</dbReference>
<organism evidence="2 3">
    <name type="scientific">Eiseniibacteriota bacterium</name>
    <dbReference type="NCBI Taxonomy" id="2212470"/>
    <lineage>
        <taxon>Bacteria</taxon>
        <taxon>Candidatus Eiseniibacteriota</taxon>
    </lineage>
</organism>
<dbReference type="Proteomes" id="UP000748308">
    <property type="component" value="Unassembled WGS sequence"/>
</dbReference>
<evidence type="ECO:0000313" key="2">
    <source>
        <dbReference type="EMBL" id="MBM3317570.1"/>
    </source>
</evidence>
<comment type="caution">
    <text evidence="2">The sequence shown here is derived from an EMBL/GenBank/DDBJ whole genome shotgun (WGS) entry which is preliminary data.</text>
</comment>
<evidence type="ECO:0000259" key="1">
    <source>
        <dbReference type="Pfam" id="PF13338"/>
    </source>
</evidence>
<reference evidence="2" key="1">
    <citation type="submission" date="2019-03" db="EMBL/GenBank/DDBJ databases">
        <title>Lake Tanganyika Metagenome-Assembled Genomes (MAGs).</title>
        <authorList>
            <person name="Tran P."/>
        </authorList>
    </citation>
    <scope>NUCLEOTIDE SEQUENCE</scope>
    <source>
        <strain evidence="2">M_DeepCast_400m_m2_100</strain>
    </source>
</reference>
<dbReference type="EMBL" id="VGIY01000145">
    <property type="protein sequence ID" value="MBM3317570.1"/>
    <property type="molecule type" value="Genomic_DNA"/>
</dbReference>